<reference evidence="17 18" key="1">
    <citation type="submission" date="2024-03" db="EMBL/GenBank/DDBJ databases">
        <title>Human intestinal bacterial collection.</title>
        <authorList>
            <person name="Pauvert C."/>
            <person name="Hitch T.C.A."/>
            <person name="Clavel T."/>
        </authorList>
    </citation>
    <scope>NUCLEOTIDE SEQUENCE [LARGE SCALE GENOMIC DNA]</scope>
    <source>
        <strain evidence="17 18">CLA-AA-H185</strain>
    </source>
</reference>
<dbReference type="Gene3D" id="3.30.565.10">
    <property type="entry name" value="Histidine kinase-like ATPase, C-terminal domain"/>
    <property type="match status" value="1"/>
</dbReference>
<keyword evidence="12" id="KW-0902">Two-component regulatory system</keyword>
<evidence type="ECO:0000313" key="17">
    <source>
        <dbReference type="EMBL" id="MEQ2558623.1"/>
    </source>
</evidence>
<sequence>MKNHRYSTAGKIATVIIQQFMAVLLVVFLLLLGSLFSKSMLEFQDIGKGGFLDSGYFTQEFKSTTVEVQNLINLRKKFETNGEYDPSKAVTVTGDLQYRLGDLEAWAKEGCSYQAAGYLSLVEETYPAVNGGGYIERYLNGEISTQEATNISNAIENMMFSITKDIDTYKRLINKYDAGKSNVAYYYRSINGAVYTNLKLEEGGKEEARQKIEDLGQYLCYDDEDIHFDTNINNLEEYFYQDETYITGNMDTDAVFMMGVNAKLPYKDHFYKAKESYNRLHPWIKISIITTFVSIIGWIAALVYLSTVTGRKSHEDEVHLNGFDKIKTEIVIVAGILLISAGNMMTGRLRSHSWEISGLLIMGGILAFVGNACFLLFYLSMIRRLRAGTLWNNSVFYMVIDLIQTYYRGGKATGRFLVLYILEGAVILIFAAWGYYYSQPLFLAALAILLIVFGIFILKDRVQRQQIIEGIEEIKSGNLEYKIRSEEFTGDNKILSEGINNLGDGLEKAVDASMKNERMKADLITNVSHDIKTPLTSIINYVNLLENEKIENEKVNNYIHILKEKSARLEQLTEDLVEASKISSGNIVLEMVRINLVELVYQTAGEFNEKFEQRNLTIFTKMPKESIVVMADGRRIWRVLENLYNNVAKYALEGTRVYVELDKKEDEAVFSIKNISSKPLNIPSDELTERFIRGDVSRTTEGSGLGLSIAKNLTTLMGGTFDIILDGDLFKVMITFPLAF</sequence>
<dbReference type="SMART" id="SM00388">
    <property type="entry name" value="HisKA"/>
    <property type="match status" value="1"/>
</dbReference>
<evidence type="ECO:0000256" key="8">
    <source>
        <dbReference type="ARBA" id="ARBA00022741"/>
    </source>
</evidence>
<protein>
    <recommendedName>
        <fullName evidence="3">histidine kinase</fullName>
        <ecNumber evidence="3">2.7.13.3</ecNumber>
    </recommendedName>
</protein>
<evidence type="ECO:0000259" key="16">
    <source>
        <dbReference type="PROSITE" id="PS50109"/>
    </source>
</evidence>
<dbReference type="SUPFAM" id="SSF103473">
    <property type="entry name" value="MFS general substrate transporter"/>
    <property type="match status" value="1"/>
</dbReference>
<keyword evidence="9 17" id="KW-0418">Kinase</keyword>
<keyword evidence="11 15" id="KW-1133">Transmembrane helix</keyword>
<evidence type="ECO:0000256" key="14">
    <source>
        <dbReference type="SAM" id="Coils"/>
    </source>
</evidence>
<evidence type="ECO:0000256" key="10">
    <source>
        <dbReference type="ARBA" id="ARBA00022840"/>
    </source>
</evidence>
<keyword evidence="10" id="KW-0067">ATP-binding</keyword>
<name>A0ABV1HGG8_9FIRM</name>
<feature type="transmembrane region" description="Helical" evidence="15">
    <location>
        <begin position="12"/>
        <end position="36"/>
    </location>
</feature>
<evidence type="ECO:0000256" key="13">
    <source>
        <dbReference type="ARBA" id="ARBA00023136"/>
    </source>
</evidence>
<evidence type="ECO:0000256" key="12">
    <source>
        <dbReference type="ARBA" id="ARBA00023012"/>
    </source>
</evidence>
<gene>
    <name evidence="17" type="ORF">WMO43_12200</name>
</gene>
<dbReference type="Pfam" id="PF00512">
    <property type="entry name" value="HisKA"/>
    <property type="match status" value="1"/>
</dbReference>
<dbReference type="InterPro" id="IPR036097">
    <property type="entry name" value="HisK_dim/P_sf"/>
</dbReference>
<dbReference type="SUPFAM" id="SSF55874">
    <property type="entry name" value="ATPase domain of HSP90 chaperone/DNA topoisomerase II/histidine kinase"/>
    <property type="match status" value="1"/>
</dbReference>
<keyword evidence="13 15" id="KW-0472">Membrane</keyword>
<dbReference type="GO" id="GO:0016301">
    <property type="term" value="F:kinase activity"/>
    <property type="evidence" value="ECO:0007669"/>
    <property type="project" value="UniProtKB-KW"/>
</dbReference>
<dbReference type="InterPro" id="IPR005467">
    <property type="entry name" value="His_kinase_dom"/>
</dbReference>
<proteinExistence type="predicted"/>
<evidence type="ECO:0000256" key="3">
    <source>
        <dbReference type="ARBA" id="ARBA00012438"/>
    </source>
</evidence>
<dbReference type="InterPro" id="IPR036259">
    <property type="entry name" value="MFS_trans_sf"/>
</dbReference>
<dbReference type="EMBL" id="JBBMEX010000014">
    <property type="protein sequence ID" value="MEQ2558623.1"/>
    <property type="molecule type" value="Genomic_DNA"/>
</dbReference>
<dbReference type="InterPro" id="IPR003661">
    <property type="entry name" value="HisK_dim/P_dom"/>
</dbReference>
<evidence type="ECO:0000313" key="18">
    <source>
        <dbReference type="Proteomes" id="UP001454489"/>
    </source>
</evidence>
<comment type="caution">
    <text evidence="17">The sequence shown here is derived from an EMBL/GenBank/DDBJ whole genome shotgun (WGS) entry which is preliminary data.</text>
</comment>
<evidence type="ECO:0000256" key="15">
    <source>
        <dbReference type="SAM" id="Phobius"/>
    </source>
</evidence>
<feature type="transmembrane region" description="Helical" evidence="15">
    <location>
        <begin position="356"/>
        <end position="379"/>
    </location>
</feature>
<evidence type="ECO:0000256" key="5">
    <source>
        <dbReference type="ARBA" id="ARBA00022553"/>
    </source>
</evidence>
<dbReference type="InterPro" id="IPR003594">
    <property type="entry name" value="HATPase_dom"/>
</dbReference>
<organism evidence="17 18">
    <name type="scientific">Maccoyibacter intestinihominis</name>
    <dbReference type="NCBI Taxonomy" id="3133499"/>
    <lineage>
        <taxon>Bacteria</taxon>
        <taxon>Bacillati</taxon>
        <taxon>Bacillota</taxon>
        <taxon>Clostridia</taxon>
        <taxon>Lachnospirales</taxon>
        <taxon>Lachnospiraceae</taxon>
        <taxon>Maccoyibacter</taxon>
    </lineage>
</organism>
<evidence type="ECO:0000256" key="9">
    <source>
        <dbReference type="ARBA" id="ARBA00022777"/>
    </source>
</evidence>
<feature type="transmembrane region" description="Helical" evidence="15">
    <location>
        <begin position="416"/>
        <end position="435"/>
    </location>
</feature>
<evidence type="ECO:0000256" key="11">
    <source>
        <dbReference type="ARBA" id="ARBA00022989"/>
    </source>
</evidence>
<dbReference type="SMART" id="SM00387">
    <property type="entry name" value="HATPase_c"/>
    <property type="match status" value="1"/>
</dbReference>
<dbReference type="RefSeq" id="WP_353531402.1">
    <property type="nucleotide sequence ID" value="NZ_JBBMEX010000014.1"/>
</dbReference>
<keyword evidence="14" id="KW-0175">Coiled coil</keyword>
<evidence type="ECO:0000256" key="1">
    <source>
        <dbReference type="ARBA" id="ARBA00000085"/>
    </source>
</evidence>
<evidence type="ECO:0000256" key="4">
    <source>
        <dbReference type="ARBA" id="ARBA00022475"/>
    </source>
</evidence>
<keyword evidence="18" id="KW-1185">Reference proteome</keyword>
<dbReference type="PANTHER" id="PTHR45528">
    <property type="entry name" value="SENSOR HISTIDINE KINASE CPXA"/>
    <property type="match status" value="1"/>
</dbReference>
<evidence type="ECO:0000256" key="6">
    <source>
        <dbReference type="ARBA" id="ARBA00022679"/>
    </source>
</evidence>
<feature type="domain" description="Histidine kinase" evidence="16">
    <location>
        <begin position="526"/>
        <end position="740"/>
    </location>
</feature>
<dbReference type="SUPFAM" id="SSF47384">
    <property type="entry name" value="Homodimeric domain of signal transducing histidine kinase"/>
    <property type="match status" value="1"/>
</dbReference>
<accession>A0ABV1HGG8</accession>
<dbReference type="Proteomes" id="UP001454489">
    <property type="component" value="Unassembled WGS sequence"/>
</dbReference>
<dbReference type="Pfam" id="PF02518">
    <property type="entry name" value="HATPase_c"/>
    <property type="match status" value="1"/>
</dbReference>
<keyword evidence="4" id="KW-1003">Cell membrane</keyword>
<dbReference type="EC" id="2.7.13.3" evidence="3"/>
<feature type="transmembrane region" description="Helical" evidence="15">
    <location>
        <begin position="283"/>
        <end position="305"/>
    </location>
</feature>
<dbReference type="InterPro" id="IPR036890">
    <property type="entry name" value="HATPase_C_sf"/>
</dbReference>
<dbReference type="InterPro" id="IPR050398">
    <property type="entry name" value="HssS/ArlS-like"/>
</dbReference>
<comment type="subcellular location">
    <subcellularLocation>
        <location evidence="2">Cell membrane</location>
        <topology evidence="2">Multi-pass membrane protein</topology>
    </subcellularLocation>
</comment>
<keyword evidence="5" id="KW-0597">Phosphoprotein</keyword>
<feature type="transmembrane region" description="Helical" evidence="15">
    <location>
        <begin position="441"/>
        <end position="458"/>
    </location>
</feature>
<evidence type="ECO:0000256" key="7">
    <source>
        <dbReference type="ARBA" id="ARBA00022692"/>
    </source>
</evidence>
<dbReference type="PANTHER" id="PTHR45528:SF1">
    <property type="entry name" value="SENSOR HISTIDINE KINASE CPXA"/>
    <property type="match status" value="1"/>
</dbReference>
<dbReference type="Gene3D" id="1.10.287.130">
    <property type="match status" value="1"/>
</dbReference>
<dbReference type="CDD" id="cd00082">
    <property type="entry name" value="HisKA"/>
    <property type="match status" value="1"/>
</dbReference>
<feature type="transmembrane region" description="Helical" evidence="15">
    <location>
        <begin position="326"/>
        <end position="344"/>
    </location>
</feature>
<keyword evidence="8" id="KW-0547">Nucleotide-binding</keyword>
<comment type="catalytic activity">
    <reaction evidence="1">
        <text>ATP + protein L-histidine = ADP + protein N-phospho-L-histidine.</text>
        <dbReference type="EC" id="2.7.13.3"/>
    </reaction>
</comment>
<keyword evidence="7 15" id="KW-0812">Transmembrane</keyword>
<keyword evidence="6" id="KW-0808">Transferase</keyword>
<evidence type="ECO:0000256" key="2">
    <source>
        <dbReference type="ARBA" id="ARBA00004651"/>
    </source>
</evidence>
<feature type="coiled-coil region" evidence="14">
    <location>
        <begin position="545"/>
        <end position="582"/>
    </location>
</feature>
<dbReference type="PROSITE" id="PS50109">
    <property type="entry name" value="HIS_KIN"/>
    <property type="match status" value="1"/>
</dbReference>